<accession>A0A841SUU0</accession>
<proteinExistence type="predicted"/>
<organism evidence="5 6">
    <name type="scientific">Cohnella thailandensis</name>
    <dbReference type="NCBI Taxonomy" id="557557"/>
    <lineage>
        <taxon>Bacteria</taxon>
        <taxon>Bacillati</taxon>
        <taxon>Bacillota</taxon>
        <taxon>Bacilli</taxon>
        <taxon>Bacillales</taxon>
        <taxon>Paenibacillaceae</taxon>
        <taxon>Cohnella</taxon>
    </lineage>
</organism>
<feature type="domain" description="SLH" evidence="4">
    <location>
        <begin position="31"/>
        <end position="95"/>
    </location>
</feature>
<feature type="domain" description="SLH" evidence="4">
    <location>
        <begin position="98"/>
        <end position="161"/>
    </location>
</feature>
<protein>
    <submittedName>
        <fullName evidence="5">S-layer homology domain-containing protein</fullName>
    </submittedName>
</protein>
<feature type="signal peptide" evidence="3">
    <location>
        <begin position="1"/>
        <end position="23"/>
    </location>
</feature>
<evidence type="ECO:0000256" key="1">
    <source>
        <dbReference type="ARBA" id="ARBA00022729"/>
    </source>
</evidence>
<dbReference type="PROSITE" id="PS51272">
    <property type="entry name" value="SLH"/>
    <property type="match status" value="2"/>
</dbReference>
<dbReference type="Proteomes" id="UP000535838">
    <property type="component" value="Unassembled WGS sequence"/>
</dbReference>
<dbReference type="AlphaFoldDB" id="A0A841SUU0"/>
<feature type="region of interest" description="Disordered" evidence="2">
    <location>
        <begin position="309"/>
        <end position="339"/>
    </location>
</feature>
<dbReference type="Pfam" id="PF00395">
    <property type="entry name" value="SLH"/>
    <property type="match status" value="2"/>
</dbReference>
<sequence length="998" mass="104868">MKKQAIIWSAALALGLGSVPTLGVDPISAKTSADFTDLQDLDAATKAKFDALIEAGIFNGISDTQFGVRDEMNRAQFAKVAALIMGLKVDVDLKTSSFKDVKADDPASGYALPFIEALKAAGITDGVGSGTFNPAGTVTKEQLATFLVRVLGKEADVSSTPKVSDNTVSDWAKGYVALALELKLLNSGSSGFAGQSNATRDLLVTGSFETARTLELAKPLSVTGADFAEGNTLKLELSTGIDEKSIDLSKIKINGVALDPKKDSFTLSEDKKTLIIKLHDGFTIDTSKTPDIKVEGLKTVYGNDVKNDESKPIPVTVTTPPAGSTSSAPTTPAPPVTPPVEPAPVLTVNAMEEAIGETTAAFTVKGSVTGTVYYAVLPANAAQPTPAAIEAGTGAVRYGFAPISGGIDSSLDISELTSDTSYVLYAFERSSSGKESSVQSVTFKTDAEEPTTPPEEVTLTVTVSEVGTTSAFFPVRASVTGTVYYAVLPAGAAQPTPAAIEEGTGAVRYGFEPLSGGIDSSLDISGLTPDTSYVLYAFERSTSGKESSVQSVTFETDAEEPTTPPDEVTLTVTVSEVGTTSAFFPVTASVTGTVYYAVLPAGAAQPKPAAIEEGTGAVRYGFAPLSGGIESSLDISGLTPDTSYVLYAFERSATGKESSVQSVSFETDAEEPTTVDFLATNEISSEGFTFSVSSSADVTKLYYLVLEGEPVAINPEDVVFPDSMLPGFVLEDEKPVTTSPSYISASGLTSETKYTLYVMGETASGGLTSVAQHTFTTLIEENPVERPSKPEAAISGTYREGTTINGRFDSTGADEIYYILLDRLMDLTSEDIIKGVEGAAGRGTMEALGDGSFSLTEDQLDESKTYYLYTVASNDGGVSLGDRFAFYRMDEILGPFSVYPISNMLSPNFDEGEYSLFYLIQPYDISGGIPTADYVINKGLYATIREGAETVTMPEGNYIVYCVAVSGDFRTNVSQVIFYSGAPNSVNPGPEIPAPELP</sequence>
<reference evidence="5 6" key="1">
    <citation type="submission" date="2020-08" db="EMBL/GenBank/DDBJ databases">
        <title>Cohnella phylogeny.</title>
        <authorList>
            <person name="Dunlap C."/>
        </authorList>
    </citation>
    <scope>NUCLEOTIDE SEQUENCE [LARGE SCALE GENOMIC DNA]</scope>
    <source>
        <strain evidence="5 6">DSM 25241</strain>
    </source>
</reference>
<feature type="compositionally biased region" description="Low complexity" evidence="2">
    <location>
        <begin position="314"/>
        <end position="330"/>
    </location>
</feature>
<gene>
    <name evidence="5" type="ORF">H7B67_07590</name>
</gene>
<name>A0A841SUU0_9BACL</name>
<evidence type="ECO:0000259" key="4">
    <source>
        <dbReference type="PROSITE" id="PS51272"/>
    </source>
</evidence>
<evidence type="ECO:0000313" key="6">
    <source>
        <dbReference type="Proteomes" id="UP000535838"/>
    </source>
</evidence>
<evidence type="ECO:0000256" key="2">
    <source>
        <dbReference type="SAM" id="MobiDB-lite"/>
    </source>
</evidence>
<evidence type="ECO:0000256" key="3">
    <source>
        <dbReference type="SAM" id="SignalP"/>
    </source>
</evidence>
<dbReference type="EMBL" id="JACJVQ010000005">
    <property type="protein sequence ID" value="MBB6633968.1"/>
    <property type="molecule type" value="Genomic_DNA"/>
</dbReference>
<dbReference type="InterPro" id="IPR001119">
    <property type="entry name" value="SLH_dom"/>
</dbReference>
<comment type="caution">
    <text evidence="5">The sequence shown here is derived from an EMBL/GenBank/DDBJ whole genome shotgun (WGS) entry which is preliminary data.</text>
</comment>
<dbReference type="RefSeq" id="WP_185119172.1">
    <property type="nucleotide sequence ID" value="NZ_JACJVQ010000005.1"/>
</dbReference>
<keyword evidence="1 3" id="KW-0732">Signal</keyword>
<keyword evidence="6" id="KW-1185">Reference proteome</keyword>
<dbReference type="InterPro" id="IPR014755">
    <property type="entry name" value="Cu-Rt/internalin_Ig-like"/>
</dbReference>
<feature type="chain" id="PRO_5039453270" evidence="3">
    <location>
        <begin position="24"/>
        <end position="998"/>
    </location>
</feature>
<dbReference type="Gene3D" id="2.60.40.1220">
    <property type="match status" value="1"/>
</dbReference>
<evidence type="ECO:0000313" key="5">
    <source>
        <dbReference type="EMBL" id="MBB6633968.1"/>
    </source>
</evidence>